<feature type="compositionally biased region" description="Polar residues" evidence="3">
    <location>
        <begin position="375"/>
        <end position="394"/>
    </location>
</feature>
<dbReference type="PANTHER" id="PTHR40621:SF7">
    <property type="entry name" value="BZIP DOMAIN-CONTAINING PROTEIN"/>
    <property type="match status" value="1"/>
</dbReference>
<dbReference type="InterPro" id="IPR004827">
    <property type="entry name" value="bZIP"/>
</dbReference>
<feature type="region of interest" description="Disordered" evidence="3">
    <location>
        <begin position="163"/>
        <end position="227"/>
    </location>
</feature>
<feature type="region of interest" description="Disordered" evidence="3">
    <location>
        <begin position="1"/>
        <end position="94"/>
    </location>
</feature>
<dbReference type="SUPFAM" id="SSF57959">
    <property type="entry name" value="Leucine zipper domain"/>
    <property type="match status" value="1"/>
</dbReference>
<protein>
    <recommendedName>
        <fullName evidence="4">BZIP domain-containing protein</fullName>
    </recommendedName>
</protein>
<dbReference type="Proteomes" id="UP000094285">
    <property type="component" value="Unassembled WGS sequence"/>
</dbReference>
<dbReference type="SMART" id="SM00338">
    <property type="entry name" value="BRLZ"/>
    <property type="match status" value="1"/>
</dbReference>
<dbReference type="GeneID" id="30985465"/>
<dbReference type="InterPro" id="IPR046347">
    <property type="entry name" value="bZIP_sf"/>
</dbReference>
<dbReference type="InterPro" id="IPR050936">
    <property type="entry name" value="AP-1-like"/>
</dbReference>
<dbReference type="PANTHER" id="PTHR40621">
    <property type="entry name" value="TRANSCRIPTION FACTOR KAPC-RELATED"/>
    <property type="match status" value="1"/>
</dbReference>
<comment type="subcellular location">
    <subcellularLocation>
        <location evidence="1">Nucleus</location>
    </subcellularLocation>
</comment>
<dbReference type="RefSeq" id="XP_020066454.1">
    <property type="nucleotide sequence ID" value="XM_020211329.1"/>
</dbReference>
<feature type="domain" description="BZIP" evidence="4">
    <location>
        <begin position="77"/>
        <end position="92"/>
    </location>
</feature>
<feature type="region of interest" description="Disordered" evidence="3">
    <location>
        <begin position="301"/>
        <end position="332"/>
    </location>
</feature>
<keyword evidence="6" id="KW-1185">Reference proteome</keyword>
<sequence length="592" mass="63774">MSTPASTIAPRLALSPIAISGGSPPATGTSSSRSSTSGAATPRPSGGVTQIITSKEWVLPPRPKPGRKPSVDTPASKRKAQNRAAQRAFRERRATRVQELEEKLMEVEKEKEVKEMGLVNTINKLKVENQFLLKNLEQIRHELNAVKENQRIPSAFKPSYNLANNASNASPTSHNTGSPASSAYSVQQISPAPSTESPPSFHSHRKSISSTFTPISSHTTPHKPSENNFDCGVCLKDDCLCESVGLKSAQNEADINKKLEDAIKSFKPMPAVSLSKKRKVSSIKENDGPLEIDFTQKFAAQTKPVPQLKKPKRASHSGNHLESNNQYNDSSPVEDCGFCSDDTPCVCREAAKEAARLNSSLNEQYPNEDPKDETVGQSKQLPPILNSKSFTRNASLPVMHPGPSVEIREITNLTPGAVPTVLNPTTRITEQGPENKDSPRDSDGGCTGNPGTCQQCQMDPMSTLFCTTVANKAQEESSTPSSGEQSISPSPKPMISRTDSKASIPSISVGSMTAPSTPSSAPPPLIATNNPATSTSGMFIPCADAYKTLSRHKKFNSVDFSTLVGKLTTRGMQVEVQSVANVLRELDRRVYN</sequence>
<proteinExistence type="predicted"/>
<evidence type="ECO:0000313" key="6">
    <source>
        <dbReference type="Proteomes" id="UP000094285"/>
    </source>
</evidence>
<accession>A0A1E4SPL7</accession>
<evidence type="ECO:0000259" key="4">
    <source>
        <dbReference type="PROSITE" id="PS00036"/>
    </source>
</evidence>
<evidence type="ECO:0000256" key="3">
    <source>
        <dbReference type="SAM" id="MobiDB-lite"/>
    </source>
</evidence>
<dbReference type="Pfam" id="PF10297">
    <property type="entry name" value="Hap4_Hap_bind"/>
    <property type="match status" value="1"/>
</dbReference>
<feature type="compositionally biased region" description="Low complexity" evidence="3">
    <location>
        <begin position="20"/>
        <end position="43"/>
    </location>
</feature>
<dbReference type="CDD" id="cd14688">
    <property type="entry name" value="bZIP_YAP"/>
    <property type="match status" value="1"/>
</dbReference>
<feature type="region of interest" description="Disordered" evidence="3">
    <location>
        <begin position="358"/>
        <end position="398"/>
    </location>
</feature>
<dbReference type="STRING" id="984487.A0A1E4SPL7"/>
<organism evidence="5 6">
    <name type="scientific">Suhomyces tanzawaensis NRRL Y-17324</name>
    <dbReference type="NCBI Taxonomy" id="984487"/>
    <lineage>
        <taxon>Eukaryota</taxon>
        <taxon>Fungi</taxon>
        <taxon>Dikarya</taxon>
        <taxon>Ascomycota</taxon>
        <taxon>Saccharomycotina</taxon>
        <taxon>Pichiomycetes</taxon>
        <taxon>Debaryomycetaceae</taxon>
        <taxon>Suhomyces</taxon>
    </lineage>
</organism>
<dbReference type="InterPro" id="IPR018287">
    <property type="entry name" value="Hap4_TF_heteromerisation"/>
</dbReference>
<keyword evidence="2" id="KW-0539">Nucleus</keyword>
<dbReference type="Gene3D" id="1.20.5.170">
    <property type="match status" value="1"/>
</dbReference>
<feature type="compositionally biased region" description="Polar residues" evidence="3">
    <location>
        <begin position="208"/>
        <end position="219"/>
    </location>
</feature>
<feature type="region of interest" description="Disordered" evidence="3">
    <location>
        <begin position="416"/>
        <end position="446"/>
    </location>
</feature>
<gene>
    <name evidence="5" type="ORF">CANTADRAFT_87342</name>
</gene>
<dbReference type="AlphaFoldDB" id="A0A1E4SPL7"/>
<dbReference type="EMBL" id="KV453909">
    <property type="protein sequence ID" value="ODV81332.1"/>
    <property type="molecule type" value="Genomic_DNA"/>
</dbReference>
<feature type="region of interest" description="Disordered" evidence="3">
    <location>
        <begin position="474"/>
        <end position="527"/>
    </location>
</feature>
<dbReference type="OrthoDB" id="5374328at2759"/>
<feature type="compositionally biased region" description="Polar residues" evidence="3">
    <location>
        <begin position="474"/>
        <end position="489"/>
    </location>
</feature>
<dbReference type="GO" id="GO:0001228">
    <property type="term" value="F:DNA-binding transcription activator activity, RNA polymerase II-specific"/>
    <property type="evidence" value="ECO:0007669"/>
    <property type="project" value="TreeGrafter"/>
</dbReference>
<evidence type="ECO:0000256" key="2">
    <source>
        <dbReference type="ARBA" id="ARBA00023242"/>
    </source>
</evidence>
<feature type="compositionally biased region" description="Polar residues" evidence="3">
    <location>
        <begin position="171"/>
        <end position="200"/>
    </location>
</feature>
<dbReference type="PROSITE" id="PS00036">
    <property type="entry name" value="BZIP_BASIC"/>
    <property type="match status" value="1"/>
</dbReference>
<feature type="compositionally biased region" description="Polar residues" evidence="3">
    <location>
        <begin position="316"/>
        <end position="331"/>
    </location>
</feature>
<dbReference type="GO" id="GO:0090575">
    <property type="term" value="C:RNA polymerase II transcription regulator complex"/>
    <property type="evidence" value="ECO:0007669"/>
    <property type="project" value="TreeGrafter"/>
</dbReference>
<feature type="compositionally biased region" description="Basic and acidic residues" evidence="3">
    <location>
        <begin position="433"/>
        <end position="443"/>
    </location>
</feature>
<feature type="compositionally biased region" description="Polar residues" evidence="3">
    <location>
        <begin position="501"/>
        <end position="511"/>
    </location>
</feature>
<reference evidence="6" key="1">
    <citation type="submission" date="2016-05" db="EMBL/GenBank/DDBJ databases">
        <title>Comparative genomics of biotechnologically important yeasts.</title>
        <authorList>
            <consortium name="DOE Joint Genome Institute"/>
            <person name="Riley R."/>
            <person name="Haridas S."/>
            <person name="Wolfe K.H."/>
            <person name="Lopes M.R."/>
            <person name="Hittinger C.T."/>
            <person name="Goker M."/>
            <person name="Salamov A."/>
            <person name="Wisecaver J."/>
            <person name="Long T.M."/>
            <person name="Aerts A.L."/>
            <person name="Barry K."/>
            <person name="Choi C."/>
            <person name="Clum A."/>
            <person name="Coughlan A.Y."/>
            <person name="Deshpande S."/>
            <person name="Douglass A.P."/>
            <person name="Hanson S.J."/>
            <person name="Klenk H.-P."/>
            <person name="Labutti K."/>
            <person name="Lapidus A."/>
            <person name="Lindquist E."/>
            <person name="Lipzen A."/>
            <person name="Meier-Kolthoff J.P."/>
            <person name="Ohm R.A."/>
            <person name="Otillar R.P."/>
            <person name="Pangilinan J."/>
            <person name="Peng Y."/>
            <person name="Rokas A."/>
            <person name="Rosa C.A."/>
            <person name="Scheuner C."/>
            <person name="Sibirny A.A."/>
            <person name="Slot J.C."/>
            <person name="Stielow J.B."/>
            <person name="Sun H."/>
            <person name="Kurtzman C.P."/>
            <person name="Blackwell M."/>
            <person name="Grigoriev I.V."/>
            <person name="Jeffries T.W."/>
        </authorList>
    </citation>
    <scope>NUCLEOTIDE SEQUENCE [LARGE SCALE GENOMIC DNA]</scope>
    <source>
        <strain evidence="6">NRRL Y-17324</strain>
    </source>
</reference>
<evidence type="ECO:0000256" key="1">
    <source>
        <dbReference type="ARBA" id="ARBA00004123"/>
    </source>
</evidence>
<evidence type="ECO:0000313" key="5">
    <source>
        <dbReference type="EMBL" id="ODV81332.1"/>
    </source>
</evidence>
<name>A0A1E4SPL7_9ASCO</name>
<dbReference type="GO" id="GO:0000976">
    <property type="term" value="F:transcription cis-regulatory region binding"/>
    <property type="evidence" value="ECO:0007669"/>
    <property type="project" value="InterPro"/>
</dbReference>